<feature type="domain" description="Methyltransferase type 11" evidence="5">
    <location>
        <begin position="521"/>
        <end position="644"/>
    </location>
</feature>
<evidence type="ECO:0000313" key="7">
    <source>
        <dbReference type="EMBL" id="GHG72866.1"/>
    </source>
</evidence>
<dbReference type="Pfam" id="PF12867">
    <property type="entry name" value="DinB_2"/>
    <property type="match status" value="1"/>
</dbReference>
<dbReference type="InterPro" id="IPR029063">
    <property type="entry name" value="SAM-dependent_MTases_sf"/>
</dbReference>
<evidence type="ECO:0000313" key="8">
    <source>
        <dbReference type="Proteomes" id="UP000659697"/>
    </source>
</evidence>
<dbReference type="GO" id="GO:0032259">
    <property type="term" value="P:methylation"/>
    <property type="evidence" value="ECO:0007669"/>
    <property type="project" value="UniProtKB-KW"/>
</dbReference>
<dbReference type="Gene3D" id="3.90.1580.10">
    <property type="entry name" value="paralog of FGE (formylglycine-generating enzyme)"/>
    <property type="match status" value="1"/>
</dbReference>
<dbReference type="InterPro" id="IPR027625">
    <property type="entry name" value="OvoA_Cterm"/>
</dbReference>
<evidence type="ECO:0000256" key="1">
    <source>
        <dbReference type="ARBA" id="ARBA00023002"/>
    </source>
</evidence>
<dbReference type="InterPro" id="IPR013216">
    <property type="entry name" value="Methyltransf_11"/>
</dbReference>
<dbReference type="InterPro" id="IPR051043">
    <property type="entry name" value="Sulfatase_Mod_Factor_Kinase"/>
</dbReference>
<feature type="domain" description="DinB-like" evidence="6">
    <location>
        <begin position="47"/>
        <end position="181"/>
    </location>
</feature>
<dbReference type="SUPFAM" id="SSF53335">
    <property type="entry name" value="S-adenosyl-L-methionine-dependent methyltransferases"/>
    <property type="match status" value="1"/>
</dbReference>
<dbReference type="InterPro" id="IPR042095">
    <property type="entry name" value="SUMF_sf"/>
</dbReference>
<evidence type="ECO:0000256" key="2">
    <source>
        <dbReference type="ARBA" id="ARBA00023004"/>
    </source>
</evidence>
<comment type="pathway">
    <text evidence="3">Amino-acid biosynthesis; ergothioneine biosynthesis.</text>
</comment>
<evidence type="ECO:0000259" key="4">
    <source>
        <dbReference type="Pfam" id="PF03781"/>
    </source>
</evidence>
<comment type="caution">
    <text evidence="7">The sequence shown here is derived from an EMBL/GenBank/DDBJ whole genome shotgun (WGS) entry which is preliminary data.</text>
</comment>
<dbReference type="Pfam" id="PF03781">
    <property type="entry name" value="FGE-sulfatase"/>
    <property type="match status" value="1"/>
</dbReference>
<name>A0ABQ3L088_9ALTE</name>
<evidence type="ECO:0000259" key="6">
    <source>
        <dbReference type="Pfam" id="PF12867"/>
    </source>
</evidence>
<keyword evidence="7" id="KW-0808">Transferase</keyword>
<dbReference type="PANTHER" id="PTHR23150:SF26">
    <property type="entry name" value="GENERIC METHYLTRANSFERASE"/>
    <property type="match status" value="1"/>
</dbReference>
<dbReference type="Proteomes" id="UP000659697">
    <property type="component" value="Unassembled WGS sequence"/>
</dbReference>
<dbReference type="Pfam" id="PF08241">
    <property type="entry name" value="Methyltransf_11"/>
    <property type="match status" value="1"/>
</dbReference>
<proteinExistence type="predicted"/>
<dbReference type="EMBL" id="BNAO01000006">
    <property type="protein sequence ID" value="GHG72866.1"/>
    <property type="molecule type" value="Genomic_DNA"/>
</dbReference>
<keyword evidence="1" id="KW-0560">Oxidoreductase</keyword>
<organism evidence="7 8">
    <name type="scientific">Alishewanella longhuensis</name>
    <dbReference type="NCBI Taxonomy" id="1091037"/>
    <lineage>
        <taxon>Bacteria</taxon>
        <taxon>Pseudomonadati</taxon>
        <taxon>Pseudomonadota</taxon>
        <taxon>Gammaproteobacteria</taxon>
        <taxon>Alteromonadales</taxon>
        <taxon>Alteromonadaceae</taxon>
        <taxon>Alishewanella</taxon>
    </lineage>
</organism>
<evidence type="ECO:0000259" key="5">
    <source>
        <dbReference type="Pfam" id="PF08241"/>
    </source>
</evidence>
<gene>
    <name evidence="7" type="ORF">GCM10010919_25500</name>
</gene>
<dbReference type="NCBIfam" id="TIGR04345">
    <property type="entry name" value="ovoA_Cterm"/>
    <property type="match status" value="1"/>
</dbReference>
<keyword evidence="7" id="KW-0489">Methyltransferase</keyword>
<dbReference type="GO" id="GO:0008168">
    <property type="term" value="F:methyltransferase activity"/>
    <property type="evidence" value="ECO:0007669"/>
    <property type="project" value="UniProtKB-KW"/>
</dbReference>
<dbReference type="InterPro" id="IPR024775">
    <property type="entry name" value="DinB-like"/>
</dbReference>
<dbReference type="InterPro" id="IPR027577">
    <property type="entry name" value="OvoA_Nterm"/>
</dbReference>
<dbReference type="NCBIfam" id="TIGR04344">
    <property type="entry name" value="ovoA_Nterm"/>
    <property type="match status" value="1"/>
</dbReference>
<feature type="domain" description="Sulfatase-modifying factor enzyme-like" evidence="4">
    <location>
        <begin position="213"/>
        <end position="463"/>
    </location>
</feature>
<dbReference type="PANTHER" id="PTHR23150">
    <property type="entry name" value="SULFATASE MODIFYING FACTOR 1, 2"/>
    <property type="match status" value="1"/>
</dbReference>
<reference evidence="8" key="1">
    <citation type="journal article" date="2019" name="Int. J. Syst. Evol. Microbiol.">
        <title>The Global Catalogue of Microorganisms (GCM) 10K type strain sequencing project: providing services to taxonomists for standard genome sequencing and annotation.</title>
        <authorList>
            <consortium name="The Broad Institute Genomics Platform"/>
            <consortium name="The Broad Institute Genome Sequencing Center for Infectious Disease"/>
            <person name="Wu L."/>
            <person name="Ma J."/>
        </authorList>
    </citation>
    <scope>NUCLEOTIDE SEQUENCE [LARGE SCALE GENOMIC DNA]</scope>
    <source>
        <strain evidence="8">CGMCC 1.7003</strain>
    </source>
</reference>
<keyword evidence="8" id="KW-1185">Reference proteome</keyword>
<sequence length="720" mass="82357">MTLPIHQPQAIANTAIRSNSVMPLRRTPQLNDGNIAEKRAEIARYFTNTFDTYTRLFDCLRDDTGFYQKPISLRHPLIFYFGHTATFFINKLILAKLISARINPHLESIFAVGVDEMSWDDLSEAHFDWPSVDAVREYRAKVRATVLDLINTLELVLPIDWDNSWWPIVMGIEHERIHLETSTVLIRQQVLAKVQPLPEWPICQETGQAPKNKLITVPAGAVNIGKALDSAFYGWDNEYGQHQAEVAEFKASQYLVSNQEFLEFVEDGGYTQDHVWTEEGLAWRQYTEAKHPTFWRWHNGWRLRLMTEEIAMPWDWPVEVNYHEAKAFCAWKTAESGQKIRMPTEDEWYRLCAEAGVNEVGEAPAAANLHLDHFASSCPVTRFQHGRWYDVVGNVWQWTETAIYPFNHFKVHPLYDDFTTPTFDGKHNLIKGGSWISAGNEARLSARYAFRRHFFQHAGFRYVAANTEASSSTAYYESDKLLSEYAEFHFGDTWYGVESFPKALADIAIEAMQGKVTGKALDLGCACGRASFELARQFDTVEGVDFSANFIGLAARMAEQGEVHYARVEEGDLVSYHTRTLNALGLAAYVDRVAFYQGDACNLKPQFTGYDLVLAANLIDRLYQPSRFLAEMAPRINAGGLLIIASPYTWLEEHTPKHEWLGGFKKDGESYSTLDGLKAQLSRHFRLVGEPRKVPFVIRETQHKFQHTLSELTIWERLPE</sequence>
<accession>A0ABQ3L088</accession>
<dbReference type="InterPro" id="IPR005532">
    <property type="entry name" value="SUMF_dom"/>
</dbReference>
<evidence type="ECO:0000256" key="3">
    <source>
        <dbReference type="ARBA" id="ARBA00037882"/>
    </source>
</evidence>
<dbReference type="Gene3D" id="3.40.50.150">
    <property type="entry name" value="Vaccinia Virus protein VP39"/>
    <property type="match status" value="1"/>
</dbReference>
<dbReference type="InterPro" id="IPR016187">
    <property type="entry name" value="CTDL_fold"/>
</dbReference>
<keyword evidence="2" id="KW-0408">Iron</keyword>
<dbReference type="SUPFAM" id="SSF56436">
    <property type="entry name" value="C-type lectin-like"/>
    <property type="match status" value="1"/>
</dbReference>
<dbReference type="CDD" id="cd02440">
    <property type="entry name" value="AdoMet_MTases"/>
    <property type="match status" value="1"/>
</dbReference>
<protein>
    <submittedName>
        <fullName evidence="7">SAM-dependent methyltransferase</fullName>
    </submittedName>
</protein>